<dbReference type="Pfam" id="PF07746">
    <property type="entry name" value="LigA"/>
    <property type="match status" value="1"/>
</dbReference>
<proteinExistence type="predicted"/>
<dbReference type="Proteomes" id="UP000284395">
    <property type="component" value="Unassembled WGS sequence"/>
</dbReference>
<evidence type="ECO:0000313" key="2">
    <source>
        <dbReference type="EMBL" id="RKF22019.1"/>
    </source>
</evidence>
<gene>
    <name evidence="2" type="ORF">D6851_06650</name>
</gene>
<feature type="domain" description="Extradiol ring-cleavage dioxygenase LigAB LigA subunit" evidence="1">
    <location>
        <begin position="29"/>
        <end position="114"/>
    </location>
</feature>
<dbReference type="EMBL" id="RAPF01000003">
    <property type="protein sequence ID" value="RKF22019.1"/>
    <property type="molecule type" value="Genomic_DNA"/>
</dbReference>
<sequence>MFRPAGDDRRQIPGTYVFDGDAAQRGFAINDMCFSFNKAENREAFAADEEAYMDRYGLSEEQKKVIRDRDVIGMLNSGGNIYYLAKLAGILGLGVQDIGALQTGTTVDEFKAALLAHGTRLKEMTHQGEAA</sequence>
<dbReference type="SUPFAM" id="SSF48076">
    <property type="entry name" value="LigA subunit of an aromatic-ring-opening dioxygenase LigAB"/>
    <property type="match status" value="1"/>
</dbReference>
<keyword evidence="2" id="KW-0560">Oxidoreductase</keyword>
<protein>
    <submittedName>
        <fullName evidence="2">Protocatechuate 4,5-dioxygenase subunit alpha</fullName>
    </submittedName>
</protein>
<name>A0A420EMS6_9SPHN</name>
<dbReference type="InterPro" id="IPR011986">
    <property type="entry name" value="Xdiol_dOase_LigA"/>
</dbReference>
<comment type="caution">
    <text evidence="2">The sequence shown here is derived from an EMBL/GenBank/DDBJ whole genome shotgun (WGS) entry which is preliminary data.</text>
</comment>
<dbReference type="OrthoDB" id="7864521at2"/>
<accession>A0A420EMS6</accession>
<reference evidence="2 3" key="1">
    <citation type="submission" date="2018-09" db="EMBL/GenBank/DDBJ databases">
        <title>Altererythrobacter spongiae sp. nov., isolated from a marine sponge.</title>
        <authorList>
            <person name="Zhuang L."/>
            <person name="Luo L."/>
        </authorList>
    </citation>
    <scope>NUCLEOTIDE SEQUENCE [LARGE SCALE GENOMIC DNA]</scope>
    <source>
        <strain evidence="2 3">HN-Y73</strain>
    </source>
</reference>
<keyword evidence="2" id="KW-0223">Dioxygenase</keyword>
<dbReference type="AlphaFoldDB" id="A0A420EMS6"/>
<dbReference type="NCBIfam" id="NF009918">
    <property type="entry name" value="PRK13378.1"/>
    <property type="match status" value="1"/>
</dbReference>
<dbReference type="CDD" id="cd07925">
    <property type="entry name" value="LigA_like_1"/>
    <property type="match status" value="1"/>
</dbReference>
<evidence type="ECO:0000313" key="3">
    <source>
        <dbReference type="Proteomes" id="UP000284395"/>
    </source>
</evidence>
<dbReference type="Gene3D" id="1.10.700.10">
    <property type="entry name" value="Dioxygenase LigAB, LigA subunit"/>
    <property type="match status" value="1"/>
</dbReference>
<dbReference type="GO" id="GO:0051213">
    <property type="term" value="F:dioxygenase activity"/>
    <property type="evidence" value="ECO:0007669"/>
    <property type="project" value="UniProtKB-KW"/>
</dbReference>
<keyword evidence="3" id="KW-1185">Reference proteome</keyword>
<organism evidence="2 3">
    <name type="scientific">Altericroceibacterium spongiae</name>
    <dbReference type="NCBI Taxonomy" id="2320269"/>
    <lineage>
        <taxon>Bacteria</taxon>
        <taxon>Pseudomonadati</taxon>
        <taxon>Pseudomonadota</taxon>
        <taxon>Alphaproteobacteria</taxon>
        <taxon>Sphingomonadales</taxon>
        <taxon>Erythrobacteraceae</taxon>
        <taxon>Altericroceibacterium</taxon>
    </lineage>
</organism>
<dbReference type="RefSeq" id="WP_120324423.1">
    <property type="nucleotide sequence ID" value="NZ_RAPF01000003.1"/>
</dbReference>
<dbReference type="InterPro" id="IPR036622">
    <property type="entry name" value="LigA_sf"/>
</dbReference>
<evidence type="ECO:0000259" key="1">
    <source>
        <dbReference type="Pfam" id="PF07746"/>
    </source>
</evidence>